<sequence length="275" mass="30911">MVSTYAFNGVQRPASRLTAPQDLFNSFYHNSSWACLRETRRRYQAHEKKPKLTMEVTGSDINALILDYLTTEGYPSAAAKFSKEANLSPRQEEESVKARQQIQHSIHMGSIQDAIEALNDLEPQVLDKNPSLHFALLRLQLVELIRTCNSTPGGDISPALSFATTQLAPRAPTNPEFLEDLERTMALLVFPPDNLEPQLAALLHPDLRRSVGDQVNKAILTSQNQRRDAAIRNLVRLRAWAESTARETKKDLPARLELGLDFDEDRPENGEAMIL</sequence>
<dbReference type="Gene3D" id="1.20.960.30">
    <property type="match status" value="1"/>
</dbReference>
<dbReference type="PROSITE" id="PS50896">
    <property type="entry name" value="LISH"/>
    <property type="match status" value="1"/>
</dbReference>
<keyword evidence="4" id="KW-1185">Reference proteome</keyword>
<evidence type="ECO:0000259" key="2">
    <source>
        <dbReference type="PROSITE" id="PS50897"/>
    </source>
</evidence>
<reference evidence="3" key="1">
    <citation type="submission" date="2019-07" db="EMBL/GenBank/DDBJ databases">
        <title>Hyphodiscus hymeniophilus genome sequencing and assembly.</title>
        <authorList>
            <person name="Kramer G."/>
            <person name="Nodwell J."/>
        </authorList>
    </citation>
    <scope>NUCLEOTIDE SEQUENCE</scope>
    <source>
        <strain evidence="3">ATCC 34498</strain>
    </source>
</reference>
<protein>
    <submittedName>
        <fullName evidence="3">Glucose-induced degradation 8</fullName>
    </submittedName>
</protein>
<gene>
    <name evidence="3" type="ORF">D0Z07_0418</name>
</gene>
<dbReference type="SMART" id="SM00667">
    <property type="entry name" value="LisH"/>
    <property type="match status" value="1"/>
</dbReference>
<dbReference type="InterPro" id="IPR050618">
    <property type="entry name" value="Ubq-SigPath_Reg"/>
</dbReference>
<dbReference type="OrthoDB" id="2415936at2759"/>
<comment type="function">
    <text evidence="1">Involved in the proteasome-dependent degradation of fructose-1,6-bisphosphatase.</text>
</comment>
<evidence type="ECO:0000256" key="1">
    <source>
        <dbReference type="ARBA" id="ARBA00002343"/>
    </source>
</evidence>
<dbReference type="Proteomes" id="UP000785200">
    <property type="component" value="Unassembled WGS sequence"/>
</dbReference>
<evidence type="ECO:0000313" key="3">
    <source>
        <dbReference type="EMBL" id="KAG0652881.1"/>
    </source>
</evidence>
<dbReference type="EMBL" id="VNKQ01000002">
    <property type="protein sequence ID" value="KAG0652881.1"/>
    <property type="molecule type" value="Genomic_DNA"/>
</dbReference>
<dbReference type="SMART" id="SM00668">
    <property type="entry name" value="CTLH"/>
    <property type="match status" value="1"/>
</dbReference>
<organism evidence="3 4">
    <name type="scientific">Hyphodiscus hymeniophilus</name>
    <dbReference type="NCBI Taxonomy" id="353542"/>
    <lineage>
        <taxon>Eukaryota</taxon>
        <taxon>Fungi</taxon>
        <taxon>Dikarya</taxon>
        <taxon>Ascomycota</taxon>
        <taxon>Pezizomycotina</taxon>
        <taxon>Leotiomycetes</taxon>
        <taxon>Helotiales</taxon>
        <taxon>Hyphodiscaceae</taxon>
        <taxon>Hyphodiscus</taxon>
    </lineage>
</organism>
<dbReference type="AlphaFoldDB" id="A0A9P6VQL3"/>
<dbReference type="InterPro" id="IPR006594">
    <property type="entry name" value="LisH"/>
</dbReference>
<comment type="caution">
    <text evidence="3">The sequence shown here is derived from an EMBL/GenBank/DDBJ whole genome shotgun (WGS) entry which is preliminary data.</text>
</comment>
<evidence type="ECO:0000313" key="4">
    <source>
        <dbReference type="Proteomes" id="UP000785200"/>
    </source>
</evidence>
<name>A0A9P6VQL3_9HELO</name>
<dbReference type="SMART" id="SM00757">
    <property type="entry name" value="CRA"/>
    <property type="match status" value="1"/>
</dbReference>
<dbReference type="Pfam" id="PF08513">
    <property type="entry name" value="LisH"/>
    <property type="match status" value="1"/>
</dbReference>
<accession>A0A9P6VQL3</accession>
<dbReference type="PANTHER" id="PTHR12864">
    <property type="entry name" value="RAN BINDING PROTEIN 9-RELATED"/>
    <property type="match status" value="1"/>
</dbReference>
<dbReference type="InterPro" id="IPR024964">
    <property type="entry name" value="CTLH/CRA"/>
</dbReference>
<dbReference type="PROSITE" id="PS50897">
    <property type="entry name" value="CTLH"/>
    <property type="match status" value="1"/>
</dbReference>
<dbReference type="InterPro" id="IPR006595">
    <property type="entry name" value="CTLH_C"/>
</dbReference>
<feature type="domain" description="CTLH" evidence="2">
    <location>
        <begin position="95"/>
        <end position="152"/>
    </location>
</feature>
<proteinExistence type="predicted"/>
<dbReference type="InterPro" id="IPR013144">
    <property type="entry name" value="CRA_dom"/>
</dbReference>
<dbReference type="Pfam" id="PF10607">
    <property type="entry name" value="CTLH"/>
    <property type="match status" value="1"/>
</dbReference>